<dbReference type="Proteomes" id="UP000823868">
    <property type="component" value="Unassembled WGS sequence"/>
</dbReference>
<feature type="region of interest" description="Disordered" evidence="1">
    <location>
        <begin position="94"/>
        <end position="129"/>
    </location>
</feature>
<gene>
    <name evidence="2" type="ORF">H9841_06445</name>
</gene>
<evidence type="ECO:0000313" key="3">
    <source>
        <dbReference type="Proteomes" id="UP000823868"/>
    </source>
</evidence>
<comment type="caution">
    <text evidence="2">The sequence shown here is derived from an EMBL/GenBank/DDBJ whole genome shotgun (WGS) entry which is preliminary data.</text>
</comment>
<feature type="region of interest" description="Disordered" evidence="1">
    <location>
        <begin position="53"/>
        <end position="82"/>
    </location>
</feature>
<dbReference type="AlphaFoldDB" id="A0A9D1Y9I2"/>
<name>A0A9D1Y9I2_9FIRM</name>
<protein>
    <submittedName>
        <fullName evidence="2">Uncharacterized protein</fullName>
    </submittedName>
</protein>
<evidence type="ECO:0000256" key="1">
    <source>
        <dbReference type="SAM" id="MobiDB-lite"/>
    </source>
</evidence>
<reference evidence="2" key="1">
    <citation type="journal article" date="2021" name="PeerJ">
        <title>Extensive microbial diversity within the chicken gut microbiome revealed by metagenomics and culture.</title>
        <authorList>
            <person name="Gilroy R."/>
            <person name="Ravi A."/>
            <person name="Getino M."/>
            <person name="Pursley I."/>
            <person name="Horton D.L."/>
            <person name="Alikhan N.F."/>
            <person name="Baker D."/>
            <person name="Gharbi K."/>
            <person name="Hall N."/>
            <person name="Watson M."/>
            <person name="Adriaenssens E.M."/>
            <person name="Foster-Nyarko E."/>
            <person name="Jarju S."/>
            <person name="Secka A."/>
            <person name="Antonio M."/>
            <person name="Oren A."/>
            <person name="Chaudhuri R.R."/>
            <person name="La Ragione R."/>
            <person name="Hildebrand F."/>
            <person name="Pallen M.J."/>
        </authorList>
    </citation>
    <scope>NUCLEOTIDE SEQUENCE</scope>
    <source>
        <strain evidence="2">ChiBcec16_6824</strain>
    </source>
</reference>
<feature type="compositionally biased region" description="Acidic residues" evidence="1">
    <location>
        <begin position="120"/>
        <end position="129"/>
    </location>
</feature>
<proteinExistence type="predicted"/>
<reference evidence="2" key="2">
    <citation type="submission" date="2021-04" db="EMBL/GenBank/DDBJ databases">
        <authorList>
            <person name="Gilroy R."/>
        </authorList>
    </citation>
    <scope>NUCLEOTIDE SEQUENCE</scope>
    <source>
        <strain evidence="2">ChiBcec16_6824</strain>
    </source>
</reference>
<evidence type="ECO:0000313" key="2">
    <source>
        <dbReference type="EMBL" id="HIY21522.1"/>
    </source>
</evidence>
<organism evidence="2 3">
    <name type="scientific">Candidatus Flavonifractor merdigallinarum</name>
    <dbReference type="NCBI Taxonomy" id="2838589"/>
    <lineage>
        <taxon>Bacteria</taxon>
        <taxon>Bacillati</taxon>
        <taxon>Bacillota</taxon>
        <taxon>Clostridia</taxon>
        <taxon>Eubacteriales</taxon>
        <taxon>Oscillospiraceae</taxon>
        <taxon>Flavonifractor</taxon>
    </lineage>
</organism>
<sequence length="129" mass="14296">MWQDLEKALRNVAYAGVGVAALALEKAGEVGKVLVEKGEVAVEQGKQFNEELQQKLQDAAQKRQEERFNSTVSAMSAEEREELRRRLAELDELEKEAEACATGEVPPEDNVTHLPTDQAESSEENSDQP</sequence>
<dbReference type="EMBL" id="DXDX01000119">
    <property type="protein sequence ID" value="HIY21522.1"/>
    <property type="molecule type" value="Genomic_DNA"/>
</dbReference>
<accession>A0A9D1Y9I2</accession>